<dbReference type="PANTHER" id="PTHR42791">
    <property type="entry name" value="GNAT FAMILY ACETYLTRANSFERASE"/>
    <property type="match status" value="1"/>
</dbReference>
<evidence type="ECO:0000313" key="3">
    <source>
        <dbReference type="Proteomes" id="UP001140513"/>
    </source>
</evidence>
<name>A0A9W8XRQ5_9PLEO</name>
<dbReference type="AlphaFoldDB" id="A0A9W8XRQ5"/>
<dbReference type="EMBL" id="JAPEUX010000003">
    <property type="protein sequence ID" value="KAJ4356686.1"/>
    <property type="molecule type" value="Genomic_DNA"/>
</dbReference>
<dbReference type="PANTHER" id="PTHR42791:SF16">
    <property type="entry name" value="N-ACETYLTRANSFERASE DOMAIN-CONTAINING PROTEIN"/>
    <property type="match status" value="1"/>
</dbReference>
<comment type="caution">
    <text evidence="2">The sequence shown here is derived from an EMBL/GenBank/DDBJ whole genome shotgun (WGS) entry which is preliminary data.</text>
</comment>
<dbReference type="RefSeq" id="XP_056073812.1">
    <property type="nucleotide sequence ID" value="XM_056213504.1"/>
</dbReference>
<proteinExistence type="predicted"/>
<dbReference type="Proteomes" id="UP001140513">
    <property type="component" value="Unassembled WGS sequence"/>
</dbReference>
<gene>
    <name evidence="2" type="ORF">N0V89_004722</name>
</gene>
<dbReference type="InterPro" id="IPR052523">
    <property type="entry name" value="Trichothecene_AcTrans"/>
</dbReference>
<protein>
    <recommendedName>
        <fullName evidence="1">N-acetyltransferase domain-containing protein</fullName>
    </recommendedName>
</protein>
<sequence>MRVRPVTREDLPEIFEITHKALEKDEFFGWLNPGRDKYPGDHRRDQRLHLRARFVSLGQHGYVVATEKGDRDWSGKSEVAGFVFLIRKGTDEASKKWRTDTLFNRFERKLLEWEMWYDSKFLNRAEDPKRLAEYIKMEPWNSFNVLDPRWHMGLICVSPKFQRRGVGSMLVQHSQRLAADDKLPLTLEASIVGRKLYLKSGFKLVGEAKLCEEFTDGLMVWEPVGMEGTWLDAFDGDTAKMKKRRESSPSAIART</sequence>
<dbReference type="PROSITE" id="PS51186">
    <property type="entry name" value="GNAT"/>
    <property type="match status" value="1"/>
</dbReference>
<dbReference type="GO" id="GO:0016747">
    <property type="term" value="F:acyltransferase activity, transferring groups other than amino-acyl groups"/>
    <property type="evidence" value="ECO:0007669"/>
    <property type="project" value="InterPro"/>
</dbReference>
<organism evidence="2 3">
    <name type="scientific">Didymosphaeria variabile</name>
    <dbReference type="NCBI Taxonomy" id="1932322"/>
    <lineage>
        <taxon>Eukaryota</taxon>
        <taxon>Fungi</taxon>
        <taxon>Dikarya</taxon>
        <taxon>Ascomycota</taxon>
        <taxon>Pezizomycotina</taxon>
        <taxon>Dothideomycetes</taxon>
        <taxon>Pleosporomycetidae</taxon>
        <taxon>Pleosporales</taxon>
        <taxon>Massarineae</taxon>
        <taxon>Didymosphaeriaceae</taxon>
        <taxon>Didymosphaeria</taxon>
    </lineage>
</organism>
<feature type="domain" description="N-acetyltransferase" evidence="1">
    <location>
        <begin position="84"/>
        <end position="227"/>
    </location>
</feature>
<evidence type="ECO:0000259" key="1">
    <source>
        <dbReference type="PROSITE" id="PS51186"/>
    </source>
</evidence>
<dbReference type="Pfam" id="PF13673">
    <property type="entry name" value="Acetyltransf_10"/>
    <property type="match status" value="1"/>
</dbReference>
<evidence type="ECO:0000313" key="2">
    <source>
        <dbReference type="EMBL" id="KAJ4356686.1"/>
    </source>
</evidence>
<keyword evidence="3" id="KW-1185">Reference proteome</keyword>
<reference evidence="2" key="1">
    <citation type="submission" date="2022-10" db="EMBL/GenBank/DDBJ databases">
        <title>Tapping the CABI collections for fungal endophytes: first genome assemblies for Collariella, Neodidymelliopsis, Ascochyta clinopodiicola, Didymella pomorum, Didymosphaeria variabile, Neocosmospora piperis and Neocucurbitaria cava.</title>
        <authorList>
            <person name="Hill R."/>
        </authorList>
    </citation>
    <scope>NUCLEOTIDE SEQUENCE</scope>
    <source>
        <strain evidence="2">IMI 356815</strain>
    </source>
</reference>
<dbReference type="SUPFAM" id="SSF55729">
    <property type="entry name" value="Acyl-CoA N-acyltransferases (Nat)"/>
    <property type="match status" value="1"/>
</dbReference>
<dbReference type="InterPro" id="IPR000182">
    <property type="entry name" value="GNAT_dom"/>
</dbReference>
<dbReference type="Gene3D" id="3.40.630.30">
    <property type="match status" value="1"/>
</dbReference>
<accession>A0A9W8XRQ5</accession>
<dbReference type="GeneID" id="80908252"/>
<dbReference type="CDD" id="cd04301">
    <property type="entry name" value="NAT_SF"/>
    <property type="match status" value="1"/>
</dbReference>
<dbReference type="OrthoDB" id="2115692at2759"/>
<dbReference type="InterPro" id="IPR016181">
    <property type="entry name" value="Acyl_CoA_acyltransferase"/>
</dbReference>